<comment type="subcellular location">
    <subcellularLocation>
        <location evidence="1">Cell membrane</location>
        <topology evidence="1">Single-pass type I membrane protein</topology>
    </subcellularLocation>
</comment>
<keyword evidence="4" id="KW-0808">Transferase</keyword>
<dbReference type="RefSeq" id="WP_212693258.1">
    <property type="nucleotide sequence ID" value="NZ_CP058561.1"/>
</dbReference>
<evidence type="ECO:0000256" key="2">
    <source>
        <dbReference type="ARBA" id="ARBA00011902"/>
    </source>
</evidence>
<reference evidence="18 19" key="1">
    <citation type="submission" date="2020-07" db="EMBL/GenBank/DDBJ databases">
        <title>Vallitalea guaymasensis genome.</title>
        <authorList>
            <person name="Postec A."/>
        </authorList>
    </citation>
    <scope>NUCLEOTIDE SEQUENCE [LARGE SCALE GENOMIC DNA]</scope>
    <source>
        <strain evidence="18 19">Ra1766G1</strain>
    </source>
</reference>
<dbReference type="EMBL" id="CP058561">
    <property type="protein sequence ID" value="QUH29124.1"/>
    <property type="molecule type" value="Genomic_DNA"/>
</dbReference>
<evidence type="ECO:0000256" key="12">
    <source>
        <dbReference type="ARBA" id="ARBA00023137"/>
    </source>
</evidence>
<feature type="domain" description="ALK/LTK-like glycine-rich" evidence="17">
    <location>
        <begin position="1647"/>
        <end position="1836"/>
    </location>
</feature>
<evidence type="ECO:0000256" key="13">
    <source>
        <dbReference type="ARBA" id="ARBA00023157"/>
    </source>
</evidence>
<keyword evidence="3" id="KW-1003">Cell membrane</keyword>
<keyword evidence="9" id="KW-0067">ATP-binding</keyword>
<evidence type="ECO:0000256" key="5">
    <source>
        <dbReference type="ARBA" id="ARBA00022692"/>
    </source>
</evidence>
<keyword evidence="11" id="KW-0472">Membrane</keyword>
<keyword evidence="7" id="KW-0547">Nucleotide-binding</keyword>
<dbReference type="EC" id="2.7.10.1" evidence="2"/>
<evidence type="ECO:0000256" key="3">
    <source>
        <dbReference type="ARBA" id="ARBA00022475"/>
    </source>
</evidence>
<keyword evidence="13" id="KW-1015">Disulfide bond</keyword>
<evidence type="ECO:0000313" key="19">
    <source>
        <dbReference type="Proteomes" id="UP000677305"/>
    </source>
</evidence>
<dbReference type="InterPro" id="IPR055163">
    <property type="entry name" value="ALK/LTK-like_GRD"/>
</dbReference>
<feature type="region of interest" description="Disordered" evidence="16">
    <location>
        <begin position="771"/>
        <end position="818"/>
    </location>
</feature>
<keyword evidence="8" id="KW-0418">Kinase</keyword>
<evidence type="ECO:0000313" key="18">
    <source>
        <dbReference type="EMBL" id="QUH29124.1"/>
    </source>
</evidence>
<evidence type="ECO:0000256" key="8">
    <source>
        <dbReference type="ARBA" id="ARBA00022777"/>
    </source>
</evidence>
<keyword evidence="10" id="KW-1133">Transmembrane helix</keyword>
<evidence type="ECO:0000256" key="1">
    <source>
        <dbReference type="ARBA" id="ARBA00004251"/>
    </source>
</evidence>
<dbReference type="Pfam" id="PF12810">
    <property type="entry name" value="ALK_LTK_GRD"/>
    <property type="match status" value="1"/>
</dbReference>
<evidence type="ECO:0000256" key="14">
    <source>
        <dbReference type="ARBA" id="ARBA00023170"/>
    </source>
</evidence>
<dbReference type="KEGG" id="vgu:HYG85_09385"/>
<evidence type="ECO:0000259" key="17">
    <source>
        <dbReference type="Pfam" id="PF12810"/>
    </source>
</evidence>
<name>A0A8J8SBY1_9FIRM</name>
<feature type="region of interest" description="Disordered" evidence="16">
    <location>
        <begin position="671"/>
        <end position="691"/>
    </location>
</feature>
<protein>
    <recommendedName>
        <fullName evidence="2">receptor protein-tyrosine kinase</fullName>
        <ecNumber evidence="2">2.7.10.1</ecNumber>
    </recommendedName>
</protein>
<gene>
    <name evidence="18" type="ORF">HYG85_09385</name>
</gene>
<dbReference type="GO" id="GO:0005886">
    <property type="term" value="C:plasma membrane"/>
    <property type="evidence" value="ECO:0007669"/>
    <property type="project" value="UniProtKB-SubCell"/>
</dbReference>
<dbReference type="GO" id="GO:0004714">
    <property type="term" value="F:transmembrane receptor protein tyrosine kinase activity"/>
    <property type="evidence" value="ECO:0007669"/>
    <property type="project" value="UniProtKB-EC"/>
</dbReference>
<evidence type="ECO:0000256" key="11">
    <source>
        <dbReference type="ARBA" id="ARBA00023136"/>
    </source>
</evidence>
<dbReference type="GO" id="GO:0005524">
    <property type="term" value="F:ATP binding"/>
    <property type="evidence" value="ECO:0007669"/>
    <property type="project" value="UniProtKB-KW"/>
</dbReference>
<keyword evidence="6" id="KW-0732">Signal</keyword>
<keyword evidence="12" id="KW-0829">Tyrosine-protein kinase</keyword>
<evidence type="ECO:0000256" key="9">
    <source>
        <dbReference type="ARBA" id="ARBA00022840"/>
    </source>
</evidence>
<keyword evidence="5" id="KW-0812">Transmembrane</keyword>
<evidence type="ECO:0000256" key="7">
    <source>
        <dbReference type="ARBA" id="ARBA00022741"/>
    </source>
</evidence>
<accession>A0A8J8SBY1</accession>
<evidence type="ECO:0000256" key="4">
    <source>
        <dbReference type="ARBA" id="ARBA00022679"/>
    </source>
</evidence>
<organism evidence="18 19">
    <name type="scientific">Vallitalea guaymasensis</name>
    <dbReference type="NCBI Taxonomy" id="1185412"/>
    <lineage>
        <taxon>Bacteria</taxon>
        <taxon>Bacillati</taxon>
        <taxon>Bacillota</taxon>
        <taxon>Clostridia</taxon>
        <taxon>Lachnospirales</taxon>
        <taxon>Vallitaleaceae</taxon>
        <taxon>Vallitalea</taxon>
    </lineage>
</organism>
<proteinExistence type="predicted"/>
<dbReference type="Proteomes" id="UP000677305">
    <property type="component" value="Chromosome"/>
</dbReference>
<evidence type="ECO:0000256" key="15">
    <source>
        <dbReference type="ARBA" id="ARBA00023180"/>
    </source>
</evidence>
<keyword evidence="19" id="KW-1185">Reference proteome</keyword>
<keyword evidence="14" id="KW-0675">Receptor</keyword>
<evidence type="ECO:0000256" key="6">
    <source>
        <dbReference type="ARBA" id="ARBA00022729"/>
    </source>
</evidence>
<evidence type="ECO:0000256" key="16">
    <source>
        <dbReference type="SAM" id="MobiDB-lite"/>
    </source>
</evidence>
<sequence>MKHKILTFFIILTLVTTVIPSRVYATHNGGTIGDNGSIPAGGSPGKGGGICGTPCFRIGIISEELRKPLNYDDNYPTPINEQIEHHYINHFPRMSNSIVFCPSNVYKDKNNALLKWYNSSTGALDPVDSKLIEYKLRKIDKNYIIEGDIFYNQLKTIVIDNKIESLVGGKWLDVLDETSELNCIKIWNYLLKDWNVEDDSPLSIDNKLNTFIHFQEGALDNNNKLKNELGYLQLLMSIYVLSPPDRKRILYDEIERYIRKDDVLSNPPLVAIDTVVRVSVPAYSSKYVFVPSVDYMMYVSGVTATNHLTSPTAPAFDTPESEWEYGSDHTRTIIKNLVNKSIINAPNWKRITNIHGTAFEKNGFAWGQAGVIGKSSRIYTGSGSAKWKTTQDEITGIMEALKFKDSHYGFVLVSAYQTFAPDENPTGGYSITTDTPSPEIIEEENATVIGDVIKITLKGNLNNLEQVAWSKQLSYDKFEAGYPKIKLGLEVMHPSDSSYSDILNSKYPLTTTSNCSYSNNWQYIDKDVLMDFITGKVPLEYIHEVMDFPVQPFSLYPFKYKSSIEVQLGSKKKSITLNAIPTNTAEKTFKTHGPTPVINTIPTFASEIKQGHPYGETFEAMAGTPTTRDLYFATGGSEFIIEIHSEYLKDQKVNRTYKSKFSGTPCEFQTGDQAGSYTVPSPSGANSSDTSVNVHGGDLTISATWTGTLPWTGSVSYWDHGTSVSNSWDYSNYEAAKSQAQDWISTINNYEISHTAASNKETRTFNNWNAHITTDSRNDGPSGDADPGQEYIAPTPPSGDPPTGGDDGQDYVAASGHDGGPGNYTITVTGSIPAHILCGPCHTHELPAVEDTWKQELTYDTAKITNVNVWKIHRSMVNGMITLLGTDEVTADIVQGDPNIFYNIAKTESSKDGRIRYSLEPQQHDTVVWDEGTRTNKCNGRGSSPYVSGNGHGSNYAKGILYSNNSYSTQENYHTLNADNIDKQTEEYNKFDSRRNMENKATVISDFVILQTSSGDQSLLYFDKESEIIKSQQQFQKVASTFDEMWLNNPESCAKWLGYEINVGSYNGEFFSPKTKYNGTGDKHKTMTILDDDPAHTIIRPTRPSQPLRIVKTGLDIKDTISNGEYMTGTSSVFYKNILSTGKSSHYKDEYNPDYGESGLTYETKYQDSENFTKINDIVIHNPVSAESAIIYPIDSSMDQRVFDNDNHIGGNLQSDITEYVTKLKEIHPYQNFIYNGNAEETTPNGNIVNWIGEVNNKDGVTFKRIESNDKIAGKGSYYIEVPAKSNRVAKYVTTSLGEPNINYSFTGMMKCHNCFGKFLIEALDSNDNILDIWSSDSYSDVQTKTMNISFRSPTNTAKLKVNIINGNSNNTDNTNEYVIADNLSITKENGDTCEWVPNKYTIYEEREMDNPDYVNPYTIANPEYIPEKIVNNPNYVPPINVPQQNIYSGSYTFRNPATVRVNLYGAGGGYYQHLDHEKYYTNSQYGNGIVYVDTGDILSWNGTNLYKNNSIIASYRYGTISGRSADSCADAERLARNNGGSVSNYALSNFSYSGSSSNYFTVPAYNQPGNGEPEYITIPAVGEPTILINNANYEPAVVTDETRNMTFNATSTGSYGANTNNSINTSNETITMNGGKYLWTVPTTNTYTISAYGAQGGFGAREGGKGAIMTGDFQLTKSQIIEILVGQQGERHGEGAGGGGGTYVVSSIDQTPLVVAGGGGGGAGDNPYDKGKDASCSVAPVTKTHGGSYDYGHSNEEGGGGGGFMGNAHLSYGGNSFSNGGFGYSSHGGFGGGGSGCSDGGGGGGGYYGGNGNDSGGGFGGGSYNTGTNQSNSTGNTGHGKVIISTSSGIRVITPAKGTPYIPDLSPTLTSVVKTEKTLSQPPDDWYETILEVIPANPNVQLPDGNYASSGDMLMLDYPFKIHFPNKGDFYGNGALGLAETSEYRGKGFIDNMDTTEWTSEKIAKFDYNVIYNDVLYPSGSEISLYPIDQEWYNFYLPLANKEAISAGVKFYAVANNGSGIDNTKPTNKKRYNNKNARHSALKQYNIDIVGRIGNLVIEDTGDFRFSNIFKKPVTPTDWYIPNVVPKVQIDQQNDYIGNSVDIRGESASPITNYLNTYGCLDFLQKAPLSFPLSPSINNIEALKRQPLRVGYPIFMDIQTIGNYYSYMQIIPYYYGLNLNTGELTPLDVYMEVDKKYQPINIFGGGQSILDYPITLNWEEESARRNYLKEEQDITEFVRDNTYNVDSQGNEIPIGMPIGKYHTYGNAQFMQLNERNRTFIGTPYTYGMNRNPGNLLSDYAYNQQAQRWHFTFKLPSSAIFVPHGSKITNSNLKQMMNDSTVVIAAANIKAIGDTYCLQYKHHGGNGSITLAGKTHSLDSIPYSVYAVYSSEKSSSDDLSTSGTH</sequence>
<keyword evidence="15" id="KW-0325">Glycoprotein</keyword>
<evidence type="ECO:0000256" key="10">
    <source>
        <dbReference type="ARBA" id="ARBA00022989"/>
    </source>
</evidence>